<evidence type="ECO:0000313" key="2">
    <source>
        <dbReference type="EMBL" id="VDM20093.1"/>
    </source>
</evidence>
<sequence length="182" mass="19876">MKMWNGVGELIIRDEGDAGRRCAQETDGFDSAETTPAKWSSSPDKLDALAIGQPTFAKDEDELGALRCDWLPPSHFQCFQTCDEILREVVEEISIAGSVFPSRRVFLQSKLQKIGSNEKEGEDTVYAFGETNLQSLFERIATRGGKGFAKEEIGEGQTAEAESFKTTATESSTKALSGHGES</sequence>
<feature type="region of interest" description="Disordered" evidence="1">
    <location>
        <begin position="151"/>
        <end position="182"/>
    </location>
</feature>
<evidence type="ECO:0000256" key="1">
    <source>
        <dbReference type="SAM" id="MobiDB-lite"/>
    </source>
</evidence>
<dbReference type="AlphaFoldDB" id="A0A0R3WNY1"/>
<name>A0A0R3WNY1_HYDTA</name>
<reference evidence="4" key="1">
    <citation type="submission" date="2017-02" db="UniProtKB">
        <authorList>
            <consortium name="WormBaseParasite"/>
        </authorList>
    </citation>
    <scope>IDENTIFICATION</scope>
</reference>
<evidence type="ECO:0000313" key="4">
    <source>
        <dbReference type="WBParaSite" id="TTAC_0000246901-mRNA-1"/>
    </source>
</evidence>
<evidence type="ECO:0000313" key="3">
    <source>
        <dbReference type="Proteomes" id="UP000274429"/>
    </source>
</evidence>
<organism evidence="4">
    <name type="scientific">Hydatigena taeniaeformis</name>
    <name type="common">Feline tapeworm</name>
    <name type="synonym">Taenia taeniaeformis</name>
    <dbReference type="NCBI Taxonomy" id="6205"/>
    <lineage>
        <taxon>Eukaryota</taxon>
        <taxon>Metazoa</taxon>
        <taxon>Spiralia</taxon>
        <taxon>Lophotrochozoa</taxon>
        <taxon>Platyhelminthes</taxon>
        <taxon>Cestoda</taxon>
        <taxon>Eucestoda</taxon>
        <taxon>Cyclophyllidea</taxon>
        <taxon>Taeniidae</taxon>
        <taxon>Hydatigera</taxon>
    </lineage>
</organism>
<feature type="compositionally biased region" description="Polar residues" evidence="1">
    <location>
        <begin position="164"/>
        <end position="175"/>
    </location>
</feature>
<keyword evidence="3" id="KW-1185">Reference proteome</keyword>
<gene>
    <name evidence="2" type="ORF">TTAC_LOCUS2456</name>
</gene>
<proteinExistence type="predicted"/>
<dbReference type="Proteomes" id="UP000274429">
    <property type="component" value="Unassembled WGS sequence"/>
</dbReference>
<accession>A0A0R3WNY1</accession>
<protein>
    <submittedName>
        <fullName evidence="4">Nudix hydrolase domain-containing protein</fullName>
    </submittedName>
</protein>
<dbReference type="WBParaSite" id="TTAC_0000246901-mRNA-1">
    <property type="protein sequence ID" value="TTAC_0000246901-mRNA-1"/>
    <property type="gene ID" value="TTAC_0000246901"/>
</dbReference>
<reference evidence="2 3" key="2">
    <citation type="submission" date="2018-11" db="EMBL/GenBank/DDBJ databases">
        <authorList>
            <consortium name="Pathogen Informatics"/>
        </authorList>
    </citation>
    <scope>NUCLEOTIDE SEQUENCE [LARGE SCALE GENOMIC DNA]</scope>
</reference>
<dbReference type="EMBL" id="UYWX01001102">
    <property type="protein sequence ID" value="VDM20093.1"/>
    <property type="molecule type" value="Genomic_DNA"/>
</dbReference>